<dbReference type="Gene3D" id="1.25.40.10">
    <property type="entry name" value="Tetratricopeptide repeat domain"/>
    <property type="match status" value="1"/>
</dbReference>
<dbReference type="Proteomes" id="UP000068164">
    <property type="component" value="Unassembled WGS sequence"/>
</dbReference>
<dbReference type="RefSeq" id="WP_062371182.1">
    <property type="nucleotide sequence ID" value="NZ_LNCD01000083.1"/>
</dbReference>
<dbReference type="InterPro" id="IPR011990">
    <property type="entry name" value="TPR-like_helical_dom_sf"/>
</dbReference>
<protein>
    <recommendedName>
        <fullName evidence="3">SpoVR like family protein</fullName>
    </recommendedName>
</protein>
<proteinExistence type="predicted"/>
<comment type="caution">
    <text evidence="1">The sequence shown here is derived from an EMBL/GenBank/DDBJ whole genome shotgun (WGS) entry which is preliminary data.</text>
</comment>
<evidence type="ECO:0008006" key="3">
    <source>
        <dbReference type="Google" id="ProtNLM"/>
    </source>
</evidence>
<dbReference type="OrthoDB" id="7593450at2"/>
<gene>
    <name evidence="1" type="ORF">AS026_08380</name>
</gene>
<dbReference type="Gene3D" id="1.20.58.320">
    <property type="entry name" value="TPR-like"/>
    <property type="match status" value="1"/>
</dbReference>
<evidence type="ECO:0000313" key="1">
    <source>
        <dbReference type="EMBL" id="KWV50772.1"/>
    </source>
</evidence>
<keyword evidence="2" id="KW-1185">Reference proteome</keyword>
<evidence type="ECO:0000313" key="2">
    <source>
        <dbReference type="Proteomes" id="UP000068164"/>
    </source>
</evidence>
<dbReference type="AlphaFoldDB" id="A0A109JKK3"/>
<accession>A0A109JKK3</accession>
<dbReference type="EMBL" id="LNCD01000083">
    <property type="protein sequence ID" value="KWV50772.1"/>
    <property type="molecule type" value="Genomic_DNA"/>
</dbReference>
<reference evidence="1 2" key="1">
    <citation type="submission" date="2015-11" db="EMBL/GenBank/DDBJ databases">
        <title>Draft Genome Sequence of the Strain BR 10423 (Rhizobium sp.) isolated from nodules of Mimosa pudica.</title>
        <authorList>
            <person name="Barauna A.C."/>
            <person name="Zilli J.E."/>
            <person name="Simoes-Araujo J.L."/>
            <person name="Reis V.M."/>
            <person name="James E.K."/>
            <person name="Reis F.B.Jr."/>
            <person name="Rouws L.F."/>
            <person name="Passos S.R."/>
            <person name="Gois S.R."/>
        </authorList>
    </citation>
    <scope>NUCLEOTIDE SEQUENCE [LARGE SCALE GENOMIC DNA]</scope>
    <source>
        <strain evidence="1 2">BR10423</strain>
    </source>
</reference>
<dbReference type="Pfam" id="PF06041">
    <property type="entry name" value="DUF924"/>
    <property type="match status" value="1"/>
</dbReference>
<dbReference type="InterPro" id="IPR010323">
    <property type="entry name" value="DUF924"/>
</dbReference>
<sequence>MELGYVCTPEEVFDFWFEECGRDQWFKATTALDRDIRKRFRDTHLALSRDVSEEWRATPHSRLAAVIVLDQFSRNIYRATPLAFATDGLALHEAKLAVEAGADQQVSPECRTFFYMPFEHCEDLAEQDRAVALFRALGDEEYIDYALRHHKVIAAYGRFPHRNAIVGRQSTAAELEYLAQPGAGF</sequence>
<dbReference type="SUPFAM" id="SSF48452">
    <property type="entry name" value="TPR-like"/>
    <property type="match status" value="1"/>
</dbReference>
<organism evidence="1 2">
    <name type="scientific">Rhizobium altiplani</name>
    <dbReference type="NCBI Taxonomy" id="1864509"/>
    <lineage>
        <taxon>Bacteria</taxon>
        <taxon>Pseudomonadati</taxon>
        <taxon>Pseudomonadota</taxon>
        <taxon>Alphaproteobacteria</taxon>
        <taxon>Hyphomicrobiales</taxon>
        <taxon>Rhizobiaceae</taxon>
        <taxon>Rhizobium/Agrobacterium group</taxon>
        <taxon>Rhizobium</taxon>
    </lineage>
</organism>
<name>A0A109JKK3_9HYPH</name>